<keyword evidence="5" id="KW-0418">Kinase</keyword>
<dbReference type="PANTHER" id="PTHR12595:SF0">
    <property type="entry name" value="ADENYLATE KINASE ISOENZYME 6"/>
    <property type="match status" value="1"/>
</dbReference>
<accession>A0A8T4LBX4</accession>
<evidence type="ECO:0000256" key="1">
    <source>
        <dbReference type="ARBA" id="ARBA00022517"/>
    </source>
</evidence>
<evidence type="ECO:0000313" key="8">
    <source>
        <dbReference type="Proteomes" id="UP000675968"/>
    </source>
</evidence>
<dbReference type="AlphaFoldDB" id="A0A8T4LBX4"/>
<reference evidence="7" key="1">
    <citation type="submission" date="2021-03" db="EMBL/GenBank/DDBJ databases">
        <authorList>
            <person name="Jaffe A."/>
        </authorList>
    </citation>
    <scope>NUCLEOTIDE SEQUENCE</scope>
    <source>
        <strain evidence="7">RIFCSPLOWO2_01_FULL_AR10_48_17</strain>
    </source>
</reference>
<dbReference type="GO" id="GO:0004017">
    <property type="term" value="F:AMP kinase activity"/>
    <property type="evidence" value="ECO:0007669"/>
    <property type="project" value="InterPro"/>
</dbReference>
<dbReference type="InterPro" id="IPR020618">
    <property type="entry name" value="Adenyl_kinase_AK6"/>
</dbReference>
<dbReference type="Gene3D" id="3.40.50.300">
    <property type="entry name" value="P-loop containing nucleotide triphosphate hydrolases"/>
    <property type="match status" value="1"/>
</dbReference>
<dbReference type="EMBL" id="JAGVWC010000014">
    <property type="protein sequence ID" value="MBS3062210.1"/>
    <property type="molecule type" value="Genomic_DNA"/>
</dbReference>
<evidence type="ECO:0000313" key="7">
    <source>
        <dbReference type="EMBL" id="MBS3062210.1"/>
    </source>
</evidence>
<proteinExistence type="predicted"/>
<dbReference type="PANTHER" id="PTHR12595">
    <property type="entry name" value="POS9-ACTIVATING FACTOR FAP7-RELATED"/>
    <property type="match status" value="1"/>
</dbReference>
<evidence type="ECO:0000256" key="4">
    <source>
        <dbReference type="ARBA" id="ARBA00022741"/>
    </source>
</evidence>
<keyword evidence="3" id="KW-0808">Transferase</keyword>
<dbReference type="Pfam" id="PF13238">
    <property type="entry name" value="AAA_18"/>
    <property type="match status" value="1"/>
</dbReference>
<reference evidence="7" key="2">
    <citation type="submission" date="2021-05" db="EMBL/GenBank/DDBJ databases">
        <title>Protein family content uncovers lineage relationships and bacterial pathway maintenance mechanisms in DPANN archaea.</title>
        <authorList>
            <person name="Castelle C.J."/>
            <person name="Meheust R."/>
            <person name="Jaffe A.L."/>
            <person name="Seitz K."/>
            <person name="Gong X."/>
            <person name="Baker B.J."/>
            <person name="Banfield J.F."/>
        </authorList>
    </citation>
    <scope>NUCLEOTIDE SEQUENCE</scope>
    <source>
        <strain evidence="7">RIFCSPLOWO2_01_FULL_AR10_48_17</strain>
    </source>
</reference>
<sequence length="164" mass="18973">MRIVITGTPGVGKSTIAAKLGQRLKFVVVSEKDFCEKRRIGRFNPRLKEREVPLGRLTKELSKFLKENDHVIVEGHLSCECKLRPVDAVIVLRLDPDRLDFRLSERKYSDVKIQENVLVEGIDYCLKYAKRNYGERVFEVKNDKELKETMSLIIQKLKTVGLKL</sequence>
<name>A0A8T4LBX4_9ARCH</name>
<keyword evidence="1" id="KW-0690">Ribosome biogenesis</keyword>
<dbReference type="SUPFAM" id="SSF52540">
    <property type="entry name" value="P-loop containing nucleoside triphosphate hydrolases"/>
    <property type="match status" value="1"/>
</dbReference>
<evidence type="ECO:0000256" key="6">
    <source>
        <dbReference type="ARBA" id="ARBA00022840"/>
    </source>
</evidence>
<protein>
    <submittedName>
        <fullName evidence="7">AAA family ATPase</fullName>
    </submittedName>
</protein>
<evidence type="ECO:0000256" key="2">
    <source>
        <dbReference type="ARBA" id="ARBA00022552"/>
    </source>
</evidence>
<dbReference type="GO" id="GO:0006364">
    <property type="term" value="P:rRNA processing"/>
    <property type="evidence" value="ECO:0007669"/>
    <property type="project" value="UniProtKB-KW"/>
</dbReference>
<organism evidence="7 8">
    <name type="scientific">Candidatus Iainarchaeum sp</name>
    <dbReference type="NCBI Taxonomy" id="3101447"/>
    <lineage>
        <taxon>Archaea</taxon>
        <taxon>Candidatus Iainarchaeota</taxon>
        <taxon>Candidatus Iainarchaeia</taxon>
        <taxon>Candidatus Iainarchaeales</taxon>
        <taxon>Candidatus Iainarchaeaceae</taxon>
        <taxon>Candidatus Iainarchaeum</taxon>
    </lineage>
</organism>
<keyword evidence="2" id="KW-0698">rRNA processing</keyword>
<evidence type="ECO:0000256" key="5">
    <source>
        <dbReference type="ARBA" id="ARBA00022777"/>
    </source>
</evidence>
<gene>
    <name evidence="7" type="ORF">J4215_06535</name>
</gene>
<dbReference type="InterPro" id="IPR027417">
    <property type="entry name" value="P-loop_NTPase"/>
</dbReference>
<dbReference type="GO" id="GO:0016887">
    <property type="term" value="F:ATP hydrolysis activity"/>
    <property type="evidence" value="ECO:0007669"/>
    <property type="project" value="InterPro"/>
</dbReference>
<evidence type="ECO:0000256" key="3">
    <source>
        <dbReference type="ARBA" id="ARBA00022679"/>
    </source>
</evidence>
<dbReference type="Proteomes" id="UP000675968">
    <property type="component" value="Unassembled WGS sequence"/>
</dbReference>
<keyword evidence="4" id="KW-0547">Nucleotide-binding</keyword>
<dbReference type="GO" id="GO:0005524">
    <property type="term" value="F:ATP binding"/>
    <property type="evidence" value="ECO:0007669"/>
    <property type="project" value="UniProtKB-KW"/>
</dbReference>
<comment type="caution">
    <text evidence="7">The sequence shown here is derived from an EMBL/GenBank/DDBJ whole genome shotgun (WGS) entry which is preliminary data.</text>
</comment>
<keyword evidence="6" id="KW-0067">ATP-binding</keyword>